<dbReference type="GO" id="GO:0030170">
    <property type="term" value="F:pyridoxal phosphate binding"/>
    <property type="evidence" value="ECO:0007669"/>
    <property type="project" value="TreeGrafter"/>
</dbReference>
<dbReference type="PANTHER" id="PTHR30244:SF36">
    <property type="entry name" value="3-OXO-GLUCOSE-6-PHOSPHATE:GLUTAMATE AMINOTRANSFERASE"/>
    <property type="match status" value="1"/>
</dbReference>
<proteinExistence type="inferred from homology"/>
<evidence type="ECO:0000256" key="1">
    <source>
        <dbReference type="ARBA" id="ARBA00022898"/>
    </source>
</evidence>
<feature type="modified residue" description="N6-(pyridoxal phosphate)lysine" evidence="4">
    <location>
        <position position="234"/>
    </location>
</feature>
<dbReference type="eggNOG" id="COG0399">
    <property type="taxonomic scope" value="Bacteria"/>
</dbReference>
<dbReference type="InterPro" id="IPR000653">
    <property type="entry name" value="DegT/StrS_aminotransferase"/>
</dbReference>
<comment type="similarity">
    <text evidence="2 5">Belongs to the DegT/DnrJ/EryC1 family.</text>
</comment>
<dbReference type="Pfam" id="PF01041">
    <property type="entry name" value="DegT_DnrJ_EryC1"/>
    <property type="match status" value="1"/>
</dbReference>
<name>D1PUL1_9BACT</name>
<accession>D1PUL1</accession>
<evidence type="ECO:0000256" key="3">
    <source>
        <dbReference type="PIRSR" id="PIRSR000390-1"/>
    </source>
</evidence>
<protein>
    <submittedName>
        <fullName evidence="6">DegT/DnrJ/EryC1/StrS aminotransferase family protein</fullName>
    </submittedName>
</protein>
<dbReference type="PANTHER" id="PTHR30244">
    <property type="entry name" value="TRANSAMINASE"/>
    <property type="match status" value="1"/>
</dbReference>
<dbReference type="Proteomes" id="UP000003160">
    <property type="component" value="Unassembled WGS sequence"/>
</dbReference>
<gene>
    <name evidence="6" type="primary">wblQ</name>
    <name evidence="6" type="ORF">HMPREF0645_0646</name>
</gene>
<keyword evidence="6" id="KW-0032">Aminotransferase</keyword>
<feature type="active site" description="Proton acceptor" evidence="3">
    <location>
        <position position="234"/>
    </location>
</feature>
<evidence type="ECO:0000256" key="5">
    <source>
        <dbReference type="RuleBase" id="RU004508"/>
    </source>
</evidence>
<dbReference type="AlphaFoldDB" id="D1PUL1"/>
<reference evidence="6 7" key="1">
    <citation type="submission" date="2009-10" db="EMBL/GenBank/DDBJ databases">
        <authorList>
            <person name="Qin X."/>
            <person name="Bachman B."/>
            <person name="Battles P."/>
            <person name="Bell A."/>
            <person name="Bess C."/>
            <person name="Bickham C."/>
            <person name="Chaboub L."/>
            <person name="Chen D."/>
            <person name="Coyle M."/>
            <person name="Deiros D.R."/>
            <person name="Dinh H."/>
            <person name="Forbes L."/>
            <person name="Fowler G."/>
            <person name="Francisco L."/>
            <person name="Fu Q."/>
            <person name="Gubbala S."/>
            <person name="Hale W."/>
            <person name="Han Y."/>
            <person name="Hemphill L."/>
            <person name="Highlander S.K."/>
            <person name="Hirani K."/>
            <person name="Hogues M."/>
            <person name="Jackson L."/>
            <person name="Jakkamsetti A."/>
            <person name="Javaid M."/>
            <person name="Jiang H."/>
            <person name="Korchina V."/>
            <person name="Kovar C."/>
            <person name="Lara F."/>
            <person name="Lee S."/>
            <person name="Mata R."/>
            <person name="Mathew T."/>
            <person name="Moen C."/>
            <person name="Morales K."/>
            <person name="Munidasa M."/>
            <person name="Nazareth L."/>
            <person name="Ngo R."/>
            <person name="Nguyen L."/>
            <person name="Okwuonu G."/>
            <person name="Ongeri F."/>
            <person name="Patil S."/>
            <person name="Petrosino J."/>
            <person name="Pham C."/>
            <person name="Pham P."/>
            <person name="Pu L.-L."/>
            <person name="Puazo M."/>
            <person name="Raj R."/>
            <person name="Reid J."/>
            <person name="Rouhana J."/>
            <person name="Saada N."/>
            <person name="Shang Y."/>
            <person name="Simmons D."/>
            <person name="Thornton R."/>
            <person name="Warren J."/>
            <person name="Weissenberger G."/>
            <person name="Zhang J."/>
            <person name="Zhang L."/>
            <person name="Zhou C."/>
            <person name="Zhu D."/>
            <person name="Muzny D."/>
            <person name="Worley K."/>
            <person name="Gibbs R."/>
        </authorList>
    </citation>
    <scope>NUCLEOTIDE SEQUENCE [LARGE SCALE GENOMIC DNA]</scope>
    <source>
        <strain evidence="6 7">DSM 17361</strain>
    </source>
</reference>
<evidence type="ECO:0000313" key="7">
    <source>
        <dbReference type="Proteomes" id="UP000003160"/>
    </source>
</evidence>
<keyword evidence="1 4" id="KW-0663">Pyridoxal phosphate</keyword>
<dbReference type="CDD" id="cd00616">
    <property type="entry name" value="AHBA_syn"/>
    <property type="match status" value="1"/>
</dbReference>
<dbReference type="OrthoDB" id="9810913at2"/>
<dbReference type="SUPFAM" id="SSF53383">
    <property type="entry name" value="PLP-dependent transferases"/>
    <property type="match status" value="1"/>
</dbReference>
<keyword evidence="6" id="KW-0808">Transferase</keyword>
<evidence type="ECO:0000313" key="6">
    <source>
        <dbReference type="EMBL" id="EFA44850.1"/>
    </source>
</evidence>
<dbReference type="PIRSF" id="PIRSF000390">
    <property type="entry name" value="PLP_StrS"/>
    <property type="match status" value="1"/>
</dbReference>
<sequence>MNTIPYLSLQAVTALHRDEIQEAVARVVDSGWYLQGEANARFEREYADYIGTQHCVGCGNGLDALTLIFRAYKELGVLHDGDEVIVPANTYIASILSITENGLTPVLVEPRADNLQLDDTLIEQAITSRTRAILLVHLYGRNAWTPAIQRICEQHQLKLIEDNAQAQGCGNSQFTIFNSQLGATKGRSNCELKIVNCELPPSASPNCELKIVNCELPCTGSLGDAAAHSFYPGKNLGALGDAGAVTTSDRTLADTVRALGNYGSSKKYVFPFLGRNSRLDEIQAAVLSVKLKYLDEENARRKAIANYYYTHIDNPLIVLPGKAEWRAAVPADVSGRWRNEDCVYHIFPVLCERRDDLQRYLGEQGIGTMIHYPIPPHQQACYWEWNALSLPITEHIHRCELSIPCNQTMTDAQVEDVCRAINDFGVKKEK</sequence>
<organism evidence="6 7">
    <name type="scientific">Hallella bergensis DSM 17361</name>
    <dbReference type="NCBI Taxonomy" id="585502"/>
    <lineage>
        <taxon>Bacteria</taxon>
        <taxon>Pseudomonadati</taxon>
        <taxon>Bacteroidota</taxon>
        <taxon>Bacteroidia</taxon>
        <taxon>Bacteroidales</taxon>
        <taxon>Prevotellaceae</taxon>
        <taxon>Hallella</taxon>
    </lineage>
</organism>
<dbReference type="InterPro" id="IPR015422">
    <property type="entry name" value="PyrdxlP-dep_Trfase_small"/>
</dbReference>
<dbReference type="InterPro" id="IPR015421">
    <property type="entry name" value="PyrdxlP-dep_Trfase_major"/>
</dbReference>
<dbReference type="InterPro" id="IPR015424">
    <property type="entry name" value="PyrdxlP-dep_Trfase"/>
</dbReference>
<dbReference type="GO" id="GO:0000271">
    <property type="term" value="P:polysaccharide biosynthetic process"/>
    <property type="evidence" value="ECO:0007669"/>
    <property type="project" value="TreeGrafter"/>
</dbReference>
<dbReference type="EMBL" id="ACKS01000031">
    <property type="protein sequence ID" value="EFA44850.1"/>
    <property type="molecule type" value="Genomic_DNA"/>
</dbReference>
<dbReference type="GO" id="GO:0008483">
    <property type="term" value="F:transaminase activity"/>
    <property type="evidence" value="ECO:0007669"/>
    <property type="project" value="UniProtKB-KW"/>
</dbReference>
<dbReference type="Gene3D" id="3.40.640.10">
    <property type="entry name" value="Type I PLP-dependent aspartate aminotransferase-like (Major domain)"/>
    <property type="match status" value="1"/>
</dbReference>
<keyword evidence="7" id="KW-1185">Reference proteome</keyword>
<comment type="caution">
    <text evidence="6">The sequence shown here is derived from an EMBL/GenBank/DDBJ whole genome shotgun (WGS) entry which is preliminary data.</text>
</comment>
<evidence type="ECO:0000256" key="2">
    <source>
        <dbReference type="ARBA" id="ARBA00037999"/>
    </source>
</evidence>
<dbReference type="Gene3D" id="3.90.1150.10">
    <property type="entry name" value="Aspartate Aminotransferase, domain 1"/>
    <property type="match status" value="1"/>
</dbReference>
<dbReference type="RefSeq" id="WP_007172760.1">
    <property type="nucleotide sequence ID" value="NZ_GG704780.1"/>
</dbReference>
<dbReference type="HOGENOM" id="CLU_033332_6_0_10"/>
<evidence type="ECO:0000256" key="4">
    <source>
        <dbReference type="PIRSR" id="PIRSR000390-2"/>
    </source>
</evidence>